<dbReference type="InParanoid" id="Q02CS7"/>
<reference evidence="2" key="1">
    <citation type="submission" date="2006-10" db="EMBL/GenBank/DDBJ databases">
        <title>Complete sequence of Solibacter usitatus Ellin6076.</title>
        <authorList>
            <consortium name="US DOE Joint Genome Institute"/>
            <person name="Copeland A."/>
            <person name="Lucas S."/>
            <person name="Lapidus A."/>
            <person name="Barry K."/>
            <person name="Detter J.C."/>
            <person name="Glavina del Rio T."/>
            <person name="Hammon N."/>
            <person name="Israni S."/>
            <person name="Dalin E."/>
            <person name="Tice H."/>
            <person name="Pitluck S."/>
            <person name="Thompson L.S."/>
            <person name="Brettin T."/>
            <person name="Bruce D."/>
            <person name="Han C."/>
            <person name="Tapia R."/>
            <person name="Gilna P."/>
            <person name="Schmutz J."/>
            <person name="Larimer F."/>
            <person name="Land M."/>
            <person name="Hauser L."/>
            <person name="Kyrpides N."/>
            <person name="Mikhailova N."/>
            <person name="Janssen P.H."/>
            <person name="Kuske C.R."/>
            <person name="Richardson P."/>
        </authorList>
    </citation>
    <scope>NUCLEOTIDE SEQUENCE</scope>
    <source>
        <strain evidence="2">Ellin6076</strain>
    </source>
</reference>
<evidence type="ECO:0000256" key="1">
    <source>
        <dbReference type="SAM" id="Phobius"/>
    </source>
</evidence>
<proteinExistence type="predicted"/>
<sequence length="176" mass="18813">MENNTARPLGAGLTVLGAVARILPHLPNFAPVGSISLFAGARMRGWQAYALPLILMAVTDPLVGGYSAATPLIYTSFLINVWIGSHLRNTESPLKIGAGVLSGSLVFFLLTNFAWLTGSSMYPHTLAGVMQCYVAAIPFYGRTLASDILYSGALFGLHAWLSRYVARAERVALQVA</sequence>
<accession>Q02CS7</accession>
<feature type="transmembrane region" description="Helical" evidence="1">
    <location>
        <begin position="96"/>
        <end position="115"/>
    </location>
</feature>
<gene>
    <name evidence="2" type="ordered locus">Acid_0124</name>
</gene>
<organism evidence="2">
    <name type="scientific">Solibacter usitatus (strain Ellin6076)</name>
    <dbReference type="NCBI Taxonomy" id="234267"/>
    <lineage>
        <taxon>Bacteria</taxon>
        <taxon>Pseudomonadati</taxon>
        <taxon>Acidobacteriota</taxon>
        <taxon>Terriglobia</taxon>
        <taxon>Bryobacterales</taxon>
        <taxon>Solibacteraceae</taxon>
        <taxon>Candidatus Solibacter</taxon>
    </lineage>
</organism>
<dbReference type="STRING" id="234267.Acid_0124"/>
<dbReference type="KEGG" id="sus:Acid_0124"/>
<dbReference type="eggNOG" id="ENOG5032RTJ">
    <property type="taxonomic scope" value="Bacteria"/>
</dbReference>
<feature type="transmembrane region" description="Helical" evidence="1">
    <location>
        <begin position="63"/>
        <end position="84"/>
    </location>
</feature>
<protein>
    <submittedName>
        <fullName evidence="2">Uncharacterized protein</fullName>
    </submittedName>
</protein>
<dbReference type="OrthoDB" id="9806699at2"/>
<dbReference type="AlphaFoldDB" id="Q02CS7"/>
<name>Q02CS7_SOLUE</name>
<evidence type="ECO:0000313" key="2">
    <source>
        <dbReference type="EMBL" id="ABJ81139.1"/>
    </source>
</evidence>
<dbReference type="Pfam" id="PF20221">
    <property type="entry name" value="DUF6580"/>
    <property type="match status" value="1"/>
</dbReference>
<keyword evidence="1" id="KW-1133">Transmembrane helix</keyword>
<keyword evidence="1" id="KW-0812">Transmembrane</keyword>
<feature type="transmembrane region" description="Helical" evidence="1">
    <location>
        <begin position="148"/>
        <end position="166"/>
    </location>
</feature>
<dbReference type="HOGENOM" id="CLU_112910_0_0_0"/>
<keyword evidence="1" id="KW-0472">Membrane</keyword>
<dbReference type="InterPro" id="IPR046487">
    <property type="entry name" value="DUF6580"/>
</dbReference>
<dbReference type="EMBL" id="CP000473">
    <property type="protein sequence ID" value="ABJ81139.1"/>
    <property type="molecule type" value="Genomic_DNA"/>
</dbReference>